<feature type="compositionally biased region" description="Basic and acidic residues" evidence="3">
    <location>
        <begin position="681"/>
        <end position="704"/>
    </location>
</feature>
<feature type="compositionally biased region" description="Acidic residues" evidence="3">
    <location>
        <begin position="851"/>
        <end position="868"/>
    </location>
</feature>
<feature type="compositionally biased region" description="Low complexity" evidence="3">
    <location>
        <begin position="875"/>
        <end position="888"/>
    </location>
</feature>
<dbReference type="Pfam" id="PF00018">
    <property type="entry name" value="SH3_1"/>
    <property type="match status" value="1"/>
</dbReference>
<feature type="compositionally biased region" description="Basic and acidic residues" evidence="3">
    <location>
        <begin position="595"/>
        <end position="610"/>
    </location>
</feature>
<dbReference type="AlphaFoldDB" id="A0AAQ3M8E5"/>
<gene>
    <name evidence="5" type="ORF">R9X50_00471000</name>
</gene>
<dbReference type="PANTHER" id="PTHR47775:SF1">
    <property type="entry name" value="BUD SITE SELECTION PROTEIN 14"/>
    <property type="match status" value="1"/>
</dbReference>
<evidence type="ECO:0000256" key="3">
    <source>
        <dbReference type="SAM" id="MobiDB-lite"/>
    </source>
</evidence>
<dbReference type="SUPFAM" id="SSF50044">
    <property type="entry name" value="SH3-domain"/>
    <property type="match status" value="1"/>
</dbReference>
<dbReference type="GO" id="GO:0051286">
    <property type="term" value="C:cell tip"/>
    <property type="evidence" value="ECO:0007669"/>
    <property type="project" value="TreeGrafter"/>
</dbReference>
<dbReference type="GO" id="GO:0008104">
    <property type="term" value="P:intracellular protein localization"/>
    <property type="evidence" value="ECO:0007669"/>
    <property type="project" value="TreeGrafter"/>
</dbReference>
<feature type="compositionally biased region" description="Polar residues" evidence="3">
    <location>
        <begin position="897"/>
        <end position="917"/>
    </location>
</feature>
<feature type="compositionally biased region" description="Acidic residues" evidence="3">
    <location>
        <begin position="491"/>
        <end position="502"/>
    </location>
</feature>
<dbReference type="InterPro" id="IPR053039">
    <property type="entry name" value="Polarity_Bud-Selection_Reg"/>
</dbReference>
<dbReference type="SMART" id="SM00326">
    <property type="entry name" value="SH3"/>
    <property type="match status" value="1"/>
</dbReference>
<feature type="region of interest" description="Disordered" evidence="3">
    <location>
        <begin position="790"/>
        <end position="811"/>
    </location>
</feature>
<feature type="compositionally biased region" description="Low complexity" evidence="3">
    <location>
        <begin position="949"/>
        <end position="967"/>
    </location>
</feature>
<dbReference type="Proteomes" id="UP001303373">
    <property type="component" value="Chromosome 7"/>
</dbReference>
<sequence>MGRPTSARIDEDMYTDLHGVYADTMDLQDAEKPSAASHAPHTAHNGLAPHQAASLHHVAEERHSEERSLADAWNASATNDDAAETHEISVHEHDDQVAVADGNNRELDDGEMVDSDGDMDDDMADRISSSPSIDDGTLNLLDSSPLYHPFWPPRSSSREAQTPPSSPTSTDFISPVFHIHEQISQKKAVTRDEASEVYFPSTSKHHHPLGRYVDSGPGFEDQGNDNYWDYAEDVPTRWQSFAPLDVIESDSETLAIPSSESQGIELDAGQTLHLRSLMDRPLPPLPESPSLASIGSMSLSNFLLPIDDPFLDGPPSPNESLSSRETVSSESDAYDRDAYTTNDLDTIDDDANDNFFELRSRFVESGCSDVYLHRTEDIDFDLVYALHTFVATVEGQANATKGDTMVLLDDTNSYWWLVRVVKDNSIGYLPAEHIETPTERLARLNKHRNIDLSATMLGDQSEKSRNPLKMAIRRRNAKTVQFAPPTYVEASDYEYSDEEGEESNITNPYADMDQNSKEQQEGTHEGESEEESGQRAAVEAKTPTHIKRNSFDREQAAMAAAAAAEGRSADDEPPISSMLVDKTEAAPLKGRTKNSTRDSFLKDDNLETRKITLTPGLLREDSASIKSGSTESSRGPSMEMLVKQISPAENSPRKDGKDKKKEGKKGGMLSGLFKSKKKDKKAKEEAAEQAEARKASNESSRNESPKPSSVTSIDNSPIDKTASIESSVDTRQPAPQMRLQQQNAQDVNATSIPISGTSFLAELPGSEVAHEMATPGEERDGALAPITNILRSASSGGNVEKPKKAKRSKRRFELDDFDSPAVERNDPLEKSCESTYMHGTELIHIPVMGEGQEDEYDDDTADTDEDDEEPRKVNTLPSSLLGPTSSESESIHRIITPDSQTSVTPQSTLQPHHTALSNDRRSLVSPADESFLEPDSDATPIASRSPQLPGSYPISEPSSSTSNLTTPRALSPLSQSYDHGPVSPLYEPHSLSSALNTPSSPTVPRSLPSPTAPTNTLSSEQGGLHANENNARTPSPLDTTRATLQARSNSTPSLTTTPISTNTPITASSNTNAQPWSDAQLRAWLDDGSEVRDLLTLVRGAGGGNGANGNQAKNASVPAVSPDHPLMKGLFVEPRKGVTDMMGQLDVLLSEFLGRRGVVLG</sequence>
<keyword evidence="6" id="KW-1185">Reference proteome</keyword>
<feature type="domain" description="SH3" evidence="4">
    <location>
        <begin position="378"/>
        <end position="439"/>
    </location>
</feature>
<evidence type="ECO:0000256" key="2">
    <source>
        <dbReference type="PROSITE-ProRule" id="PRU00192"/>
    </source>
</evidence>
<dbReference type="Gene3D" id="2.30.30.40">
    <property type="entry name" value="SH3 Domains"/>
    <property type="match status" value="1"/>
</dbReference>
<dbReference type="EMBL" id="CP138586">
    <property type="protein sequence ID" value="WPH01856.1"/>
    <property type="molecule type" value="Genomic_DNA"/>
</dbReference>
<feature type="region of interest" description="Disordered" evidence="3">
    <location>
        <begin position="151"/>
        <end position="172"/>
    </location>
</feature>
<organism evidence="5 6">
    <name type="scientific">Acrodontium crateriforme</name>
    <dbReference type="NCBI Taxonomy" id="150365"/>
    <lineage>
        <taxon>Eukaryota</taxon>
        <taxon>Fungi</taxon>
        <taxon>Dikarya</taxon>
        <taxon>Ascomycota</taxon>
        <taxon>Pezizomycotina</taxon>
        <taxon>Dothideomycetes</taxon>
        <taxon>Dothideomycetidae</taxon>
        <taxon>Mycosphaerellales</taxon>
        <taxon>Teratosphaeriaceae</taxon>
        <taxon>Acrodontium</taxon>
    </lineage>
</organism>
<feature type="region of interest" description="Disordered" evidence="3">
    <location>
        <begin position="89"/>
        <end position="139"/>
    </location>
</feature>
<dbReference type="GO" id="GO:0015630">
    <property type="term" value="C:microtubule cytoskeleton"/>
    <property type="evidence" value="ECO:0007669"/>
    <property type="project" value="TreeGrafter"/>
</dbReference>
<feature type="compositionally biased region" description="Low complexity" evidence="3">
    <location>
        <begin position="319"/>
        <end position="331"/>
    </location>
</feature>
<feature type="region of interest" description="Disordered" evidence="3">
    <location>
        <begin position="26"/>
        <end position="69"/>
    </location>
</feature>
<feature type="compositionally biased region" description="Low complexity" evidence="3">
    <location>
        <begin position="1048"/>
        <end position="1073"/>
    </location>
</feature>
<dbReference type="PANTHER" id="PTHR47775">
    <property type="entry name" value="BUD SITE SELECTION PROTEIN 14"/>
    <property type="match status" value="1"/>
</dbReference>
<evidence type="ECO:0000313" key="6">
    <source>
        <dbReference type="Proteomes" id="UP001303373"/>
    </source>
</evidence>
<feature type="compositionally biased region" description="Basic and acidic residues" evidence="3">
    <location>
        <begin position="651"/>
        <end position="665"/>
    </location>
</feature>
<dbReference type="InterPro" id="IPR001452">
    <property type="entry name" value="SH3_domain"/>
</dbReference>
<proteinExistence type="predicted"/>
<dbReference type="FunFam" id="2.30.30.40:FF:000035">
    <property type="entry name" value="SH3 domain containing protein"/>
    <property type="match status" value="1"/>
</dbReference>
<feature type="compositionally biased region" description="Basic and acidic residues" evidence="3">
    <location>
        <begin position="57"/>
        <end position="69"/>
    </location>
</feature>
<feature type="compositionally biased region" description="Acidic residues" evidence="3">
    <location>
        <begin position="108"/>
        <end position="123"/>
    </location>
</feature>
<feature type="compositionally biased region" description="Polar residues" evidence="3">
    <location>
        <begin position="990"/>
        <end position="1047"/>
    </location>
</feature>
<feature type="compositionally biased region" description="Basic and acidic residues" evidence="3">
    <location>
        <begin position="514"/>
        <end position="526"/>
    </location>
</feature>
<accession>A0AAQ3M8E5</accession>
<evidence type="ECO:0000256" key="1">
    <source>
        <dbReference type="ARBA" id="ARBA00022443"/>
    </source>
</evidence>
<name>A0AAQ3M8E5_9PEZI</name>
<reference evidence="5 6" key="1">
    <citation type="submission" date="2023-11" db="EMBL/GenBank/DDBJ databases">
        <title>An acidophilic fungus is an integral part of prey digestion in a carnivorous sundew plant.</title>
        <authorList>
            <person name="Tsai I.J."/>
        </authorList>
    </citation>
    <scope>NUCLEOTIDE SEQUENCE [LARGE SCALE GENOMIC DNA]</scope>
    <source>
        <strain evidence="5">169a</strain>
    </source>
</reference>
<dbReference type="GO" id="GO:0030950">
    <property type="term" value="P:establishment or maintenance of actin cytoskeleton polarity"/>
    <property type="evidence" value="ECO:0007669"/>
    <property type="project" value="TreeGrafter"/>
</dbReference>
<feature type="compositionally biased region" description="Polar residues" evidence="3">
    <location>
        <begin position="154"/>
        <end position="172"/>
    </location>
</feature>
<feature type="compositionally biased region" description="Polar residues" evidence="3">
    <location>
        <begin position="705"/>
        <end position="715"/>
    </location>
</feature>
<feature type="compositionally biased region" description="Polar residues" evidence="3">
    <location>
        <begin position="738"/>
        <end position="750"/>
    </location>
</feature>
<dbReference type="InterPro" id="IPR036028">
    <property type="entry name" value="SH3-like_dom_sf"/>
</dbReference>
<keyword evidence="1 2" id="KW-0728">SH3 domain</keyword>
<feature type="compositionally biased region" description="Low complexity" evidence="3">
    <location>
        <begin position="33"/>
        <end position="44"/>
    </location>
</feature>
<evidence type="ECO:0000313" key="5">
    <source>
        <dbReference type="EMBL" id="WPH01856.1"/>
    </source>
</evidence>
<feature type="region of interest" description="Disordered" evidence="3">
    <location>
        <begin position="308"/>
        <end position="339"/>
    </location>
</feature>
<protein>
    <recommendedName>
        <fullName evidence="4">SH3 domain-containing protein</fullName>
    </recommendedName>
</protein>
<dbReference type="PROSITE" id="PS50002">
    <property type="entry name" value="SH3"/>
    <property type="match status" value="1"/>
</dbReference>
<evidence type="ECO:0000259" key="4">
    <source>
        <dbReference type="PROSITE" id="PS50002"/>
    </source>
</evidence>
<feature type="compositionally biased region" description="Polar residues" evidence="3">
    <location>
        <begin position="624"/>
        <end position="635"/>
    </location>
</feature>
<feature type="region of interest" description="Disordered" evidence="3">
    <location>
        <begin position="846"/>
        <end position="1073"/>
    </location>
</feature>
<feature type="region of interest" description="Disordered" evidence="3">
    <location>
        <begin position="483"/>
        <end position="750"/>
    </location>
</feature>